<sequence length="217" mass="23785">MRTTTAYPPSPLSATLQRSSRIGTVVGVAALVYVLYCLGAAHSIMPPPNYTNDHHLPAVHPLPPAIATHLLPHGLQAVMGTVLHLHSIDVPPSPHASPVGSFTPRAIARVTLTLKPDFGFHIRSTFNSGSGRWRVSGQHNITFGEGAWTEMAPSCDNTQGEELVLCHQRLTIEELLYDTFGRDHELSLTFVPSVRQFILTDRRGLCFVFRIPLEPGQ</sequence>
<keyword evidence="3" id="KW-1185">Reference proteome</keyword>
<evidence type="ECO:0000313" key="2">
    <source>
        <dbReference type="EMBL" id="ELR21510.1"/>
    </source>
</evidence>
<evidence type="ECO:0000256" key="1">
    <source>
        <dbReference type="SAM" id="Phobius"/>
    </source>
</evidence>
<dbReference type="Proteomes" id="UP000011083">
    <property type="component" value="Unassembled WGS sequence"/>
</dbReference>
<dbReference type="RefSeq" id="XP_004346054.1">
    <property type="nucleotide sequence ID" value="XM_004346004.1"/>
</dbReference>
<protein>
    <submittedName>
        <fullName evidence="2">Uncharacterized protein</fullName>
    </submittedName>
</protein>
<dbReference type="VEuPathDB" id="AmoebaDB:ACA1_328070"/>
<gene>
    <name evidence="2" type="ORF">ACA1_328070</name>
</gene>
<keyword evidence="1" id="KW-0472">Membrane</keyword>
<dbReference type="EMBL" id="KB007903">
    <property type="protein sequence ID" value="ELR21510.1"/>
    <property type="molecule type" value="Genomic_DNA"/>
</dbReference>
<keyword evidence="1" id="KW-0812">Transmembrane</keyword>
<keyword evidence="1" id="KW-1133">Transmembrane helix</keyword>
<name>L8H8L3_ACACF</name>
<reference evidence="2 3" key="1">
    <citation type="journal article" date="2013" name="Genome Biol.">
        <title>Genome of Acanthamoeba castellanii highlights extensive lateral gene transfer and early evolution of tyrosine kinase signaling.</title>
        <authorList>
            <person name="Clarke M."/>
            <person name="Lohan A.J."/>
            <person name="Liu B."/>
            <person name="Lagkouvardos I."/>
            <person name="Roy S."/>
            <person name="Zafar N."/>
            <person name="Bertelli C."/>
            <person name="Schilde C."/>
            <person name="Kianianmomeni A."/>
            <person name="Burglin T.R."/>
            <person name="Frech C."/>
            <person name="Turcotte B."/>
            <person name="Kopec K.O."/>
            <person name="Synnott J.M."/>
            <person name="Choo C."/>
            <person name="Paponov I."/>
            <person name="Finkler A."/>
            <person name="Soon Heng Tan C."/>
            <person name="Hutchins A.P."/>
            <person name="Weinmeier T."/>
            <person name="Rattei T."/>
            <person name="Chu J.S."/>
            <person name="Gimenez G."/>
            <person name="Irimia M."/>
            <person name="Rigden D.J."/>
            <person name="Fitzpatrick D.A."/>
            <person name="Lorenzo-Morales J."/>
            <person name="Bateman A."/>
            <person name="Chiu C.H."/>
            <person name="Tang P."/>
            <person name="Hegemann P."/>
            <person name="Fromm H."/>
            <person name="Raoult D."/>
            <person name="Greub G."/>
            <person name="Miranda-Saavedra D."/>
            <person name="Chen N."/>
            <person name="Nash P."/>
            <person name="Ginger M.L."/>
            <person name="Horn M."/>
            <person name="Schaap P."/>
            <person name="Caler L."/>
            <person name="Loftus B."/>
        </authorList>
    </citation>
    <scope>NUCLEOTIDE SEQUENCE [LARGE SCALE GENOMIC DNA]</scope>
    <source>
        <strain evidence="2 3">Neff</strain>
    </source>
</reference>
<dbReference type="AlphaFoldDB" id="L8H8L3"/>
<evidence type="ECO:0000313" key="3">
    <source>
        <dbReference type="Proteomes" id="UP000011083"/>
    </source>
</evidence>
<proteinExistence type="predicted"/>
<dbReference type="KEGG" id="acan:ACA1_328070"/>
<dbReference type="GeneID" id="14922403"/>
<accession>L8H8L3</accession>
<feature type="transmembrane region" description="Helical" evidence="1">
    <location>
        <begin position="20"/>
        <end position="38"/>
    </location>
</feature>
<organism evidence="2 3">
    <name type="scientific">Acanthamoeba castellanii (strain ATCC 30010 / Neff)</name>
    <dbReference type="NCBI Taxonomy" id="1257118"/>
    <lineage>
        <taxon>Eukaryota</taxon>
        <taxon>Amoebozoa</taxon>
        <taxon>Discosea</taxon>
        <taxon>Longamoebia</taxon>
        <taxon>Centramoebida</taxon>
        <taxon>Acanthamoebidae</taxon>
        <taxon>Acanthamoeba</taxon>
    </lineage>
</organism>